<dbReference type="InterPro" id="IPR036390">
    <property type="entry name" value="WH_DNA-bd_sf"/>
</dbReference>
<dbReference type="Pfam" id="PF07729">
    <property type="entry name" value="FCD"/>
    <property type="match status" value="1"/>
</dbReference>
<sequence>MSDADSPFQPIDAARLSDAVVAQIEALILQGVLRPGERLPGERELAERMGVSRPSLREALAAMQADGLLVTRPGAGVFVADVLGSAFSPALVRLIARHPQAADDYLTFRKDLEGLAAERAAMAAGETDLAVLDRIVQAMRHAHASPDPQIEAALDADFHMAIVESSHNLIALHLMRAMQDLLRQGMLFNRPRIFASPELRDRLLDQHIAINDALQARDGPRARAVLEDHLDLVARTLTAQRRADDHAAVARLRLQNRRAP</sequence>
<dbReference type="GO" id="GO:0003677">
    <property type="term" value="F:DNA binding"/>
    <property type="evidence" value="ECO:0007669"/>
    <property type="project" value="UniProtKB-KW"/>
</dbReference>
<dbReference type="PANTHER" id="PTHR43537">
    <property type="entry name" value="TRANSCRIPTIONAL REGULATOR, GNTR FAMILY"/>
    <property type="match status" value="1"/>
</dbReference>
<dbReference type="InterPro" id="IPR036388">
    <property type="entry name" value="WH-like_DNA-bd_sf"/>
</dbReference>
<dbReference type="InterPro" id="IPR008920">
    <property type="entry name" value="TF_FadR/GntR_C"/>
</dbReference>
<evidence type="ECO:0000313" key="9">
    <source>
        <dbReference type="Proteomes" id="UP000304880"/>
    </source>
</evidence>
<dbReference type="AlphaFoldDB" id="A0A5C4RC28"/>
<feature type="domain" description="HTH gntR-type" evidence="7">
    <location>
        <begin position="14"/>
        <end position="82"/>
    </location>
</feature>
<comment type="function">
    <text evidence="5">Transcriptional repressor for the pyruvate dehydrogenase complex genes aceEF and lpd.</text>
</comment>
<dbReference type="SMART" id="SM00895">
    <property type="entry name" value="FCD"/>
    <property type="match status" value="1"/>
</dbReference>
<dbReference type="InterPro" id="IPR000524">
    <property type="entry name" value="Tscrpt_reg_HTH_GntR"/>
</dbReference>
<keyword evidence="9" id="KW-1185">Reference proteome</keyword>
<dbReference type="PROSITE" id="PS50949">
    <property type="entry name" value="HTH_GNTR"/>
    <property type="match status" value="1"/>
</dbReference>
<evidence type="ECO:0000256" key="1">
    <source>
        <dbReference type="ARBA" id="ARBA00022491"/>
    </source>
</evidence>
<comment type="caution">
    <text evidence="8">The sequence shown here is derived from an EMBL/GenBank/DDBJ whole genome shotgun (WGS) entry which is preliminary data.</text>
</comment>
<dbReference type="SUPFAM" id="SSF46785">
    <property type="entry name" value="Winged helix' DNA-binding domain"/>
    <property type="match status" value="1"/>
</dbReference>
<dbReference type="Pfam" id="PF00392">
    <property type="entry name" value="GntR"/>
    <property type="match status" value="1"/>
</dbReference>
<dbReference type="Gene3D" id="1.20.120.530">
    <property type="entry name" value="GntR ligand-binding domain-like"/>
    <property type="match status" value="1"/>
</dbReference>
<dbReference type="SMART" id="SM00345">
    <property type="entry name" value="HTH_GNTR"/>
    <property type="match status" value="1"/>
</dbReference>
<reference evidence="8 9" key="1">
    <citation type="submission" date="2019-06" db="EMBL/GenBank/DDBJ databases">
        <authorList>
            <person name="Li J."/>
        </authorList>
    </citation>
    <scope>NUCLEOTIDE SEQUENCE [LARGE SCALE GENOMIC DNA]</scope>
    <source>
        <strain evidence="8 9">CGMCC 1.8012</strain>
    </source>
</reference>
<dbReference type="Proteomes" id="UP000304880">
    <property type="component" value="Unassembled WGS sequence"/>
</dbReference>
<evidence type="ECO:0000259" key="7">
    <source>
        <dbReference type="PROSITE" id="PS50949"/>
    </source>
</evidence>
<keyword evidence="2" id="KW-0805">Transcription regulation</keyword>
<evidence type="ECO:0000313" key="8">
    <source>
        <dbReference type="EMBL" id="TNH41251.1"/>
    </source>
</evidence>
<evidence type="ECO:0000256" key="2">
    <source>
        <dbReference type="ARBA" id="ARBA00023015"/>
    </source>
</evidence>
<dbReference type="GeneID" id="97048212"/>
<dbReference type="EMBL" id="VDDC01000001">
    <property type="protein sequence ID" value="TNH41251.1"/>
    <property type="molecule type" value="Genomic_DNA"/>
</dbReference>
<dbReference type="InterPro" id="IPR011711">
    <property type="entry name" value="GntR_C"/>
</dbReference>
<dbReference type="CDD" id="cd07377">
    <property type="entry name" value="WHTH_GntR"/>
    <property type="match status" value="1"/>
</dbReference>
<accession>A0A5C4RC28</accession>
<dbReference type="PANTHER" id="PTHR43537:SF34">
    <property type="entry name" value="PYRUVATE DEHYDROGENASE COMPLEX REPRESSOR"/>
    <property type="match status" value="1"/>
</dbReference>
<keyword evidence="4" id="KW-0804">Transcription</keyword>
<dbReference type="PRINTS" id="PR00035">
    <property type="entry name" value="HTHGNTR"/>
</dbReference>
<dbReference type="GO" id="GO:0003700">
    <property type="term" value="F:DNA-binding transcription factor activity"/>
    <property type="evidence" value="ECO:0007669"/>
    <property type="project" value="InterPro"/>
</dbReference>
<dbReference type="RefSeq" id="WP_045999387.1">
    <property type="nucleotide sequence ID" value="NZ_VDDC01000001.1"/>
</dbReference>
<evidence type="ECO:0000256" key="6">
    <source>
        <dbReference type="ARBA" id="ARBA00039592"/>
    </source>
</evidence>
<organism evidence="8 9">
    <name type="scientific">Paracoccus haeundaensis</name>
    <dbReference type="NCBI Taxonomy" id="225362"/>
    <lineage>
        <taxon>Bacteria</taxon>
        <taxon>Pseudomonadati</taxon>
        <taxon>Pseudomonadota</taxon>
        <taxon>Alphaproteobacteria</taxon>
        <taxon>Rhodobacterales</taxon>
        <taxon>Paracoccaceae</taxon>
        <taxon>Paracoccus</taxon>
    </lineage>
</organism>
<evidence type="ECO:0000256" key="3">
    <source>
        <dbReference type="ARBA" id="ARBA00023125"/>
    </source>
</evidence>
<keyword evidence="1" id="KW-0678">Repressor</keyword>
<dbReference type="Gene3D" id="1.10.10.10">
    <property type="entry name" value="Winged helix-like DNA-binding domain superfamily/Winged helix DNA-binding domain"/>
    <property type="match status" value="1"/>
</dbReference>
<keyword evidence="3" id="KW-0238">DNA-binding</keyword>
<dbReference type="SUPFAM" id="SSF48008">
    <property type="entry name" value="GntR ligand-binding domain-like"/>
    <property type="match status" value="1"/>
</dbReference>
<protein>
    <recommendedName>
        <fullName evidence="6">Pyruvate dehydrogenase complex repressor</fullName>
    </recommendedName>
</protein>
<evidence type="ECO:0000256" key="5">
    <source>
        <dbReference type="ARBA" id="ARBA00037357"/>
    </source>
</evidence>
<evidence type="ECO:0000256" key="4">
    <source>
        <dbReference type="ARBA" id="ARBA00023163"/>
    </source>
</evidence>
<gene>
    <name evidence="8" type="ORF">FHD67_00615</name>
</gene>
<name>A0A5C4RC28_9RHOB</name>
<proteinExistence type="predicted"/>